<dbReference type="InterPro" id="IPR013123">
    <property type="entry name" value="SpoU_subst-bd"/>
</dbReference>
<keyword evidence="4" id="KW-0808">Transferase</keyword>
<sequence length="462" mass="50748">MAAYMRSVIILLSTERNALLRRGCDYTVVSRRYVRGLRRTPVKVLFPDSNRETVAPPKGSEGRKEPKPAPPKAPGMKRTFSPPAAIMIPSHASVPASEQSNITFSKDRIGGLRFETAFPGDKRLARVVSIARSRTFREHQGKILLEGKRLICDALEAGAHPQMVFFSRVEKLCELPLDKLKRATLVKVKFEEIKIWSELVAPQGVMAIFSRPDPEKMSFPKARPTVPLSLICDNIRDPGNMGTILRSAAAAGCRDILLTKGCVDPWEPKVLRAAMGAHFRLPVHCSLDWKDIRARLPEHTSVHVADNYCGPASAEEEEVTEHRHAEVRGQPTGALKGDYGWVSTRRGRGNPDHAAYDSDSDSDDETAPGLQLPRVDALLYHEGWGRGPAALVVGGETHGLSLESVGLAAETGGRRLRIPMVPGVDSLNSAMAASILLFEGRRQMLDSVETSARKGKAERRLI</sequence>
<dbReference type="PANTHER" id="PTHR43191:SF2">
    <property type="entry name" value="RRNA METHYLTRANSFERASE 3, MITOCHONDRIAL"/>
    <property type="match status" value="1"/>
</dbReference>
<dbReference type="GO" id="GO:0032259">
    <property type="term" value="P:methylation"/>
    <property type="evidence" value="ECO:0007669"/>
    <property type="project" value="UniProtKB-KW"/>
</dbReference>
<evidence type="ECO:0000256" key="3">
    <source>
        <dbReference type="ARBA" id="ARBA00022603"/>
    </source>
</evidence>
<feature type="domain" description="RNA 2-O ribose methyltransferase substrate binding" evidence="6">
    <location>
        <begin position="144"/>
        <end position="215"/>
    </location>
</feature>
<dbReference type="InterPro" id="IPR053888">
    <property type="entry name" value="MRM3-like_sub_bind"/>
</dbReference>
<feature type="region of interest" description="Disordered" evidence="5">
    <location>
        <begin position="48"/>
        <end position="76"/>
    </location>
</feature>
<reference evidence="7" key="2">
    <citation type="submission" date="2025-09" db="UniProtKB">
        <authorList>
            <consortium name="Ensembl"/>
        </authorList>
    </citation>
    <scope>IDENTIFICATION</scope>
</reference>
<keyword evidence="8" id="KW-1185">Reference proteome</keyword>
<organism evidence="7 8">
    <name type="scientific">Gadus morhua</name>
    <name type="common">Atlantic cod</name>
    <dbReference type="NCBI Taxonomy" id="8049"/>
    <lineage>
        <taxon>Eukaryota</taxon>
        <taxon>Metazoa</taxon>
        <taxon>Chordata</taxon>
        <taxon>Craniata</taxon>
        <taxon>Vertebrata</taxon>
        <taxon>Euteleostomi</taxon>
        <taxon>Actinopterygii</taxon>
        <taxon>Neopterygii</taxon>
        <taxon>Teleostei</taxon>
        <taxon>Neoteleostei</taxon>
        <taxon>Acanthomorphata</taxon>
        <taxon>Zeiogadaria</taxon>
        <taxon>Gadariae</taxon>
        <taxon>Gadiformes</taxon>
        <taxon>Gadoidei</taxon>
        <taxon>Gadidae</taxon>
        <taxon>Gadus</taxon>
    </lineage>
</organism>
<name>A0A8C5FFF8_GADMO</name>
<keyword evidence="2" id="KW-0698">rRNA processing</keyword>
<gene>
    <name evidence="7" type="primary">mrm3a</name>
</gene>
<dbReference type="Pfam" id="PF22435">
    <property type="entry name" value="MRM3-like_sub_bind"/>
    <property type="match status" value="1"/>
</dbReference>
<dbReference type="InterPro" id="IPR029064">
    <property type="entry name" value="Ribosomal_eL30-like_sf"/>
</dbReference>
<dbReference type="GO" id="GO:0005737">
    <property type="term" value="C:cytoplasm"/>
    <property type="evidence" value="ECO:0007669"/>
    <property type="project" value="UniProtKB-ARBA"/>
</dbReference>
<keyword evidence="3" id="KW-0489">Methyltransferase</keyword>
<dbReference type="GeneTree" id="ENSGT00940000166642"/>
<dbReference type="GO" id="GO:0006364">
    <property type="term" value="P:rRNA processing"/>
    <property type="evidence" value="ECO:0007669"/>
    <property type="project" value="UniProtKB-KW"/>
</dbReference>
<dbReference type="OMA" id="FLKFHKY"/>
<dbReference type="Gene3D" id="3.30.1330.30">
    <property type="match status" value="1"/>
</dbReference>
<dbReference type="GO" id="GO:0003723">
    <property type="term" value="F:RNA binding"/>
    <property type="evidence" value="ECO:0007669"/>
    <property type="project" value="InterPro"/>
</dbReference>
<dbReference type="InterPro" id="IPR029026">
    <property type="entry name" value="tRNA_m1G_MTases_N"/>
</dbReference>
<dbReference type="SUPFAM" id="SSF75217">
    <property type="entry name" value="alpha/beta knot"/>
    <property type="match status" value="1"/>
</dbReference>
<accession>A0A8C5FFF8</accession>
<dbReference type="Proteomes" id="UP000694546">
    <property type="component" value="Chromosome 16"/>
</dbReference>
<dbReference type="Gene3D" id="3.40.1280.10">
    <property type="match status" value="1"/>
</dbReference>
<evidence type="ECO:0000259" key="6">
    <source>
        <dbReference type="SMART" id="SM00967"/>
    </source>
</evidence>
<reference evidence="7" key="1">
    <citation type="submission" date="2025-08" db="UniProtKB">
        <authorList>
            <consortium name="Ensembl"/>
        </authorList>
    </citation>
    <scope>IDENTIFICATION</scope>
</reference>
<dbReference type="CDD" id="cd18106">
    <property type="entry name" value="SpoU-like_RNMTL1"/>
    <property type="match status" value="1"/>
</dbReference>
<evidence type="ECO:0000313" key="7">
    <source>
        <dbReference type="Ensembl" id="ENSGMOP00000032852.1"/>
    </source>
</evidence>
<comment type="similarity">
    <text evidence="1">Belongs to the class IV-like SAM-binding methyltransferase superfamily. RNA methyltransferase TrmH family.</text>
</comment>
<dbReference type="Pfam" id="PF00588">
    <property type="entry name" value="SpoU_methylase"/>
    <property type="match status" value="2"/>
</dbReference>
<feature type="region of interest" description="Disordered" evidence="5">
    <location>
        <begin position="346"/>
        <end position="369"/>
    </location>
</feature>
<evidence type="ECO:0000256" key="1">
    <source>
        <dbReference type="ARBA" id="ARBA00007228"/>
    </source>
</evidence>
<dbReference type="Ensembl" id="ENSGMOT00000035777.1">
    <property type="protein sequence ID" value="ENSGMOP00000032852.1"/>
    <property type="gene ID" value="ENSGMOG00000022522.1"/>
</dbReference>
<protein>
    <submittedName>
        <fullName evidence="7">Mitochondrial rRNA methyltransferase 3a</fullName>
    </submittedName>
</protein>
<dbReference type="GO" id="GO:0008173">
    <property type="term" value="F:RNA methyltransferase activity"/>
    <property type="evidence" value="ECO:0007669"/>
    <property type="project" value="InterPro"/>
</dbReference>
<dbReference type="InterPro" id="IPR001537">
    <property type="entry name" value="SpoU_MeTrfase"/>
</dbReference>
<dbReference type="SUPFAM" id="SSF55315">
    <property type="entry name" value="L30e-like"/>
    <property type="match status" value="1"/>
</dbReference>
<dbReference type="InterPro" id="IPR051259">
    <property type="entry name" value="rRNA_Methyltransferase"/>
</dbReference>
<evidence type="ECO:0000256" key="2">
    <source>
        <dbReference type="ARBA" id="ARBA00022552"/>
    </source>
</evidence>
<evidence type="ECO:0000313" key="8">
    <source>
        <dbReference type="Proteomes" id="UP000694546"/>
    </source>
</evidence>
<proteinExistence type="inferred from homology"/>
<dbReference type="AlphaFoldDB" id="A0A8C5FFF8"/>
<evidence type="ECO:0000256" key="5">
    <source>
        <dbReference type="SAM" id="MobiDB-lite"/>
    </source>
</evidence>
<dbReference type="SMART" id="SM00967">
    <property type="entry name" value="SpoU_sub_bind"/>
    <property type="match status" value="1"/>
</dbReference>
<dbReference type="OrthoDB" id="270651at2759"/>
<dbReference type="PANTHER" id="PTHR43191">
    <property type="entry name" value="RRNA METHYLTRANSFERASE 3"/>
    <property type="match status" value="1"/>
</dbReference>
<dbReference type="InterPro" id="IPR029028">
    <property type="entry name" value="Alpha/beta_knot_MTases"/>
</dbReference>
<evidence type="ECO:0000256" key="4">
    <source>
        <dbReference type="ARBA" id="ARBA00022679"/>
    </source>
</evidence>